<dbReference type="GO" id="GO:0008299">
    <property type="term" value="P:isoprenoid biosynthetic process"/>
    <property type="evidence" value="ECO:0007669"/>
    <property type="project" value="InterPro"/>
</dbReference>
<dbReference type="GO" id="GO:0050518">
    <property type="term" value="F:2-C-methyl-D-erythritol 4-phosphate cytidylyltransferase activity"/>
    <property type="evidence" value="ECO:0007669"/>
    <property type="project" value="UniProtKB-EC"/>
</dbReference>
<reference evidence="3 4" key="1">
    <citation type="submission" date="2014-02" db="EMBL/GenBank/DDBJ databases">
        <authorList>
            <person name="Sears C."/>
            <person name="Carroll K."/>
            <person name="Sack B.R."/>
            <person name="Qadri F."/>
            <person name="Myers L.L."/>
            <person name="Chung G.-T."/>
            <person name="Escheverria P."/>
            <person name="Fraser C.M."/>
            <person name="Sadzewicz L."/>
            <person name="Shefchek K.A."/>
            <person name="Tallon L."/>
            <person name="Das S.P."/>
            <person name="Daugherty S."/>
            <person name="Mongodin E.F."/>
        </authorList>
    </citation>
    <scope>NUCLEOTIDE SEQUENCE [LARGE SCALE GENOMIC DNA]</scope>
    <source>
        <strain evidence="3 4">S36L11</strain>
    </source>
</reference>
<dbReference type="InterPro" id="IPR034683">
    <property type="entry name" value="IspD/TarI"/>
</dbReference>
<dbReference type="InterPro" id="IPR050088">
    <property type="entry name" value="IspD/TarI_cytidylyltransf_bact"/>
</dbReference>
<sequence length="219" mass="24829">MDAILLSAGIGSRTGLKYPKQFLSINGKPMLVYSLEVLRRCKEIDKIVVTCTQDYLEVYQGYIEKYHINDVHCVLGGSTRQESVRLALEYVNTEKVMVHEAARPLISVDFVESVLAVKNEVAVVPTIPVKFTVVEGGIYMEKELIRSCLHNIQLPQVFDTHILYDAHQEAVRDGYVATEDGMLVFHYGHKVRFIEGRESNIKVTTMLDIEIVEKLLKLS</sequence>
<dbReference type="SUPFAM" id="SSF53448">
    <property type="entry name" value="Nucleotide-diphospho-sugar transferases"/>
    <property type="match status" value="1"/>
</dbReference>
<keyword evidence="1 3" id="KW-0808">Transferase</keyword>
<gene>
    <name evidence="3" type="ORF">M136_1882</name>
</gene>
<dbReference type="InterPro" id="IPR001228">
    <property type="entry name" value="IspD"/>
</dbReference>
<dbReference type="RefSeq" id="WP_032556357.1">
    <property type="nucleotide sequence ID" value="NZ_JGDJ01000181.1"/>
</dbReference>
<evidence type="ECO:0000313" key="4">
    <source>
        <dbReference type="Proteomes" id="UP000022082"/>
    </source>
</evidence>
<evidence type="ECO:0000256" key="1">
    <source>
        <dbReference type="ARBA" id="ARBA00022679"/>
    </source>
</evidence>
<evidence type="ECO:0000256" key="2">
    <source>
        <dbReference type="ARBA" id="ARBA00022695"/>
    </source>
</evidence>
<dbReference type="InterPro" id="IPR029044">
    <property type="entry name" value="Nucleotide-diphossugar_trans"/>
</dbReference>
<name>A0A016AKK9_BACFG</name>
<dbReference type="EC" id="2.7.7.60" evidence="3"/>
<dbReference type="Pfam" id="PF01128">
    <property type="entry name" value="IspD"/>
    <property type="match status" value="1"/>
</dbReference>
<dbReference type="AlphaFoldDB" id="A0A016AKK9"/>
<dbReference type="Proteomes" id="UP000022082">
    <property type="component" value="Unassembled WGS sequence"/>
</dbReference>
<dbReference type="Gene3D" id="3.90.550.10">
    <property type="entry name" value="Spore Coat Polysaccharide Biosynthesis Protein SpsA, Chain A"/>
    <property type="match status" value="1"/>
</dbReference>
<dbReference type="EMBL" id="JGDJ01000181">
    <property type="protein sequence ID" value="EXZ28916.1"/>
    <property type="molecule type" value="Genomic_DNA"/>
</dbReference>
<accession>A0A016AKK9</accession>
<organism evidence="3 4">
    <name type="scientific">Bacteroides fragilis str. S36L11</name>
    <dbReference type="NCBI Taxonomy" id="1339327"/>
    <lineage>
        <taxon>Bacteria</taxon>
        <taxon>Pseudomonadati</taxon>
        <taxon>Bacteroidota</taxon>
        <taxon>Bacteroidia</taxon>
        <taxon>Bacteroidales</taxon>
        <taxon>Bacteroidaceae</taxon>
        <taxon>Bacteroides</taxon>
    </lineage>
</organism>
<comment type="caution">
    <text evidence="3">The sequence shown here is derived from an EMBL/GenBank/DDBJ whole genome shotgun (WGS) entry which is preliminary data.</text>
</comment>
<dbReference type="CDD" id="cd02516">
    <property type="entry name" value="CDP-ME_synthetase"/>
    <property type="match status" value="1"/>
</dbReference>
<proteinExistence type="predicted"/>
<dbReference type="NCBIfam" id="TIGR00453">
    <property type="entry name" value="ispD"/>
    <property type="match status" value="1"/>
</dbReference>
<evidence type="ECO:0000313" key="3">
    <source>
        <dbReference type="EMBL" id="EXZ28916.1"/>
    </source>
</evidence>
<dbReference type="FunFam" id="3.90.550.10:FF:000003">
    <property type="entry name" value="2-C-methyl-D-erythritol 4-phosphate cytidylyltransferase"/>
    <property type="match status" value="1"/>
</dbReference>
<keyword evidence="2 3" id="KW-0548">Nucleotidyltransferase</keyword>
<dbReference type="PANTHER" id="PTHR32125:SF4">
    <property type="entry name" value="2-C-METHYL-D-ERYTHRITOL 4-PHOSPHATE CYTIDYLYLTRANSFERASE, CHLOROPLASTIC"/>
    <property type="match status" value="1"/>
</dbReference>
<protein>
    <submittedName>
        <fullName evidence="3">2-C-methyl-D-erythritol 4-phosphate cytidylyltransferase</fullName>
        <ecNumber evidence="3">2.7.7.60</ecNumber>
    </submittedName>
</protein>
<dbReference type="PATRIC" id="fig|1339327.3.peg.2515"/>
<dbReference type="PANTHER" id="PTHR32125">
    <property type="entry name" value="2-C-METHYL-D-ERYTHRITOL 4-PHOSPHATE CYTIDYLYLTRANSFERASE, CHLOROPLASTIC"/>
    <property type="match status" value="1"/>
</dbReference>